<reference evidence="1" key="1">
    <citation type="submission" date="2023-11" db="EMBL/GenBank/DDBJ databases">
        <authorList>
            <person name="De Vega J J."/>
            <person name="De Vega J J."/>
        </authorList>
    </citation>
    <scope>NUCLEOTIDE SEQUENCE</scope>
</reference>
<gene>
    <name evidence="1" type="ORF">MYCIT1_LOCUS27710</name>
</gene>
<dbReference type="Proteomes" id="UP001295794">
    <property type="component" value="Unassembled WGS sequence"/>
</dbReference>
<name>A0AAD2HQN2_9AGAR</name>
<comment type="caution">
    <text evidence="1">The sequence shown here is derived from an EMBL/GenBank/DDBJ whole genome shotgun (WGS) entry which is preliminary data.</text>
</comment>
<keyword evidence="2" id="KW-1185">Reference proteome</keyword>
<accession>A0AAD2HQN2</accession>
<protein>
    <submittedName>
        <fullName evidence="1">Uncharacterized protein</fullName>
    </submittedName>
</protein>
<sequence>MADENYTPNTAYVAEKPTVAVPACRPRSPFSANVSRTMDDGETLCFNPSISEEELTAYASAPTVHTRAHKLQLEDDNQLSIAASLDLLFPHLPEIPDCCEVPAECGQTLGPNESVLLNTPSSQYHSLEGCPPLQQDHRPPSLFRQYLVSELELTRVPTGISPSPGLSRSLDFDSCSQDTSSLDLGTGLGHGLASPFNPQVSAFGPQEHHILHSHPLELVSPVIAPSPREQCDEISYPLGQRRSDALAAWRPAQPAPLPHRLTYESGLSYAGSLEQPFPSSASIWIVERTPAQSVEPSLDPDVVVSASCPVLRERKWSIEEQITIEVLRAMDRRDRGFQTPGLLLPCLCSSDSCPTISSRRKGILYRLMDKFRRSSSLSDGRGVV</sequence>
<dbReference type="EMBL" id="CAVNYO010000421">
    <property type="protein sequence ID" value="CAK5278387.1"/>
    <property type="molecule type" value="Genomic_DNA"/>
</dbReference>
<evidence type="ECO:0000313" key="2">
    <source>
        <dbReference type="Proteomes" id="UP001295794"/>
    </source>
</evidence>
<organism evidence="1 2">
    <name type="scientific">Mycena citricolor</name>
    <dbReference type="NCBI Taxonomy" id="2018698"/>
    <lineage>
        <taxon>Eukaryota</taxon>
        <taxon>Fungi</taxon>
        <taxon>Dikarya</taxon>
        <taxon>Basidiomycota</taxon>
        <taxon>Agaricomycotina</taxon>
        <taxon>Agaricomycetes</taxon>
        <taxon>Agaricomycetidae</taxon>
        <taxon>Agaricales</taxon>
        <taxon>Marasmiineae</taxon>
        <taxon>Mycenaceae</taxon>
        <taxon>Mycena</taxon>
    </lineage>
</organism>
<evidence type="ECO:0000313" key="1">
    <source>
        <dbReference type="EMBL" id="CAK5278387.1"/>
    </source>
</evidence>
<dbReference type="AlphaFoldDB" id="A0AAD2HQN2"/>
<proteinExistence type="predicted"/>